<evidence type="ECO:0000256" key="1">
    <source>
        <dbReference type="SAM" id="MobiDB-lite"/>
    </source>
</evidence>
<dbReference type="EMBL" id="MCFK01006886">
    <property type="protein sequence ID" value="RKF58263.1"/>
    <property type="molecule type" value="Genomic_DNA"/>
</dbReference>
<feature type="compositionally biased region" description="Basic residues" evidence="1">
    <location>
        <begin position="45"/>
        <end position="54"/>
    </location>
</feature>
<evidence type="ECO:0000313" key="3">
    <source>
        <dbReference type="EMBL" id="RKF58263.1"/>
    </source>
</evidence>
<feature type="chain" id="PRO_5019165385" evidence="2">
    <location>
        <begin position="20"/>
        <end position="65"/>
    </location>
</feature>
<sequence length="65" mass="7403">MYAHVLRMLLMLSVAIIRPFILDLINRAHMFGEKQGELWKNMKQASKHAKKKVGGKGVITPDVSR</sequence>
<name>A0A420HLI2_9PEZI</name>
<comment type="caution">
    <text evidence="3">The sequence shown here is derived from an EMBL/GenBank/DDBJ whole genome shotgun (WGS) entry which is preliminary data.</text>
</comment>
<dbReference type="Proteomes" id="UP000286134">
    <property type="component" value="Unassembled WGS sequence"/>
</dbReference>
<feature type="region of interest" description="Disordered" evidence="1">
    <location>
        <begin position="44"/>
        <end position="65"/>
    </location>
</feature>
<proteinExistence type="predicted"/>
<feature type="signal peptide" evidence="2">
    <location>
        <begin position="1"/>
        <end position="19"/>
    </location>
</feature>
<keyword evidence="4" id="KW-1185">Reference proteome</keyword>
<accession>A0A420HLI2</accession>
<reference evidence="3 4" key="1">
    <citation type="journal article" date="2018" name="BMC Genomics">
        <title>Comparative genome analyses reveal sequence features reflecting distinct modes of host-adaptation between dicot and monocot powdery mildew.</title>
        <authorList>
            <person name="Wu Y."/>
            <person name="Ma X."/>
            <person name="Pan Z."/>
            <person name="Kale S.D."/>
            <person name="Song Y."/>
            <person name="King H."/>
            <person name="Zhang Q."/>
            <person name="Presley C."/>
            <person name="Deng X."/>
            <person name="Wei C.I."/>
            <person name="Xiao S."/>
        </authorList>
    </citation>
    <scope>NUCLEOTIDE SEQUENCE [LARGE SCALE GENOMIC DNA]</scope>
    <source>
        <strain evidence="3">UMSG2</strain>
    </source>
</reference>
<organism evidence="3 4">
    <name type="scientific">Erysiphe neolycopersici</name>
    <dbReference type="NCBI Taxonomy" id="212602"/>
    <lineage>
        <taxon>Eukaryota</taxon>
        <taxon>Fungi</taxon>
        <taxon>Dikarya</taxon>
        <taxon>Ascomycota</taxon>
        <taxon>Pezizomycotina</taxon>
        <taxon>Leotiomycetes</taxon>
        <taxon>Erysiphales</taxon>
        <taxon>Erysiphaceae</taxon>
        <taxon>Erysiphe</taxon>
    </lineage>
</organism>
<dbReference type="AlphaFoldDB" id="A0A420HLI2"/>
<evidence type="ECO:0000256" key="2">
    <source>
        <dbReference type="SAM" id="SignalP"/>
    </source>
</evidence>
<gene>
    <name evidence="3" type="ORF">OnM2_068013</name>
</gene>
<keyword evidence="2" id="KW-0732">Signal</keyword>
<evidence type="ECO:0000313" key="4">
    <source>
        <dbReference type="Proteomes" id="UP000286134"/>
    </source>
</evidence>
<protein>
    <submittedName>
        <fullName evidence="3">Uncharacterized protein</fullName>
    </submittedName>
</protein>